<proteinExistence type="predicted"/>
<gene>
    <name evidence="1" type="ORF">FJQ54_09135</name>
</gene>
<organism evidence="1 2">
    <name type="scientific">Sandaracinobacter neustonicus</name>
    <dbReference type="NCBI Taxonomy" id="1715348"/>
    <lineage>
        <taxon>Bacteria</taxon>
        <taxon>Pseudomonadati</taxon>
        <taxon>Pseudomonadota</taxon>
        <taxon>Alphaproteobacteria</taxon>
        <taxon>Sphingomonadales</taxon>
        <taxon>Sphingosinicellaceae</taxon>
        <taxon>Sandaracinobacter</taxon>
    </lineage>
</organism>
<name>A0A501XKT1_9SPHN</name>
<comment type="caution">
    <text evidence="1">The sequence shown here is derived from an EMBL/GenBank/DDBJ whole genome shotgun (WGS) entry which is preliminary data.</text>
</comment>
<reference evidence="1 2" key="1">
    <citation type="submission" date="2019-06" db="EMBL/GenBank/DDBJ databases">
        <authorList>
            <person name="Lee I."/>
            <person name="Jang G.I."/>
            <person name="Hwang C.Y."/>
        </authorList>
    </citation>
    <scope>NUCLEOTIDE SEQUENCE [LARGE SCALE GENOMIC DNA]</scope>
    <source>
        <strain evidence="1 2">PAMC 28131</strain>
    </source>
</reference>
<dbReference type="EMBL" id="VFSU01000024">
    <property type="protein sequence ID" value="TPE61055.1"/>
    <property type="molecule type" value="Genomic_DNA"/>
</dbReference>
<dbReference type="OrthoDB" id="7572418at2"/>
<keyword evidence="2" id="KW-1185">Reference proteome</keyword>
<evidence type="ECO:0000313" key="2">
    <source>
        <dbReference type="Proteomes" id="UP000319897"/>
    </source>
</evidence>
<dbReference type="AlphaFoldDB" id="A0A501XKT1"/>
<protein>
    <submittedName>
        <fullName evidence="1">Uncharacterized protein</fullName>
    </submittedName>
</protein>
<dbReference type="RefSeq" id="WP_140928113.1">
    <property type="nucleotide sequence ID" value="NZ_VFSU01000024.1"/>
</dbReference>
<accession>A0A501XKT1</accession>
<dbReference type="Proteomes" id="UP000319897">
    <property type="component" value="Unassembled WGS sequence"/>
</dbReference>
<sequence length="112" mass="12068">MSKHRKEVAITVARSLYASEDAIDSALTQVANFVAMMPTARQDAKFAACVGQDALAQAIAAMTMLNQAREAMVRAHDALAEVRDQFHIGPMGYGVDPNKPLREASNPLQIVA</sequence>
<evidence type="ECO:0000313" key="1">
    <source>
        <dbReference type="EMBL" id="TPE61055.1"/>
    </source>
</evidence>